<organism evidence="1 2">
    <name type="scientific">Microcystis aeruginosa Ma_QC_Ch_20071001_S25D</name>
    <dbReference type="NCBI Taxonomy" id="2486250"/>
    <lineage>
        <taxon>Bacteria</taxon>
        <taxon>Bacillati</taxon>
        <taxon>Cyanobacteriota</taxon>
        <taxon>Cyanophyceae</taxon>
        <taxon>Oscillatoriophycideae</taxon>
        <taxon>Chroococcales</taxon>
        <taxon>Microcystaceae</taxon>
        <taxon>Microcystis</taxon>
    </lineage>
</organism>
<evidence type="ECO:0000313" key="2">
    <source>
        <dbReference type="Proteomes" id="UP000316958"/>
    </source>
</evidence>
<gene>
    <name evidence="1" type="ORF">EWV57_12790</name>
</gene>
<dbReference type="AlphaFoldDB" id="A0A552FR94"/>
<accession>A0A552FR94</accession>
<proteinExistence type="predicted"/>
<evidence type="ECO:0000313" key="1">
    <source>
        <dbReference type="EMBL" id="TRU49229.1"/>
    </source>
</evidence>
<protein>
    <submittedName>
        <fullName evidence="1">Uncharacterized protein</fullName>
    </submittedName>
</protein>
<reference evidence="1 2" key="1">
    <citation type="submission" date="2019-01" db="EMBL/GenBank/DDBJ databases">
        <title>Coherence of Microcystis species and biogeography revealed through population genomics.</title>
        <authorList>
            <person name="Perez-Carrascal O.M."/>
            <person name="Terrat Y."/>
            <person name="Giani A."/>
            <person name="Fortin N."/>
            <person name="Tromas N."/>
            <person name="Shapiro B.J."/>
        </authorList>
    </citation>
    <scope>NUCLEOTIDE SEQUENCE [LARGE SCALE GENOMIC DNA]</scope>
    <source>
        <strain evidence="1">Ma_QC_Ch_20071001_S25D</strain>
    </source>
</reference>
<sequence>MHSIQGTFKNGIAYPNESIKEHDGESVIITFIESAQNTTSNDNSSWDSEDWEQFDQLIANSLVDTGIED</sequence>
<dbReference type="Proteomes" id="UP000316958">
    <property type="component" value="Unassembled WGS sequence"/>
</dbReference>
<dbReference type="EMBL" id="SFBE01000215">
    <property type="protein sequence ID" value="TRU49229.1"/>
    <property type="molecule type" value="Genomic_DNA"/>
</dbReference>
<comment type="caution">
    <text evidence="1">The sequence shown here is derived from an EMBL/GenBank/DDBJ whole genome shotgun (WGS) entry which is preliminary data.</text>
</comment>
<name>A0A552FR94_MICAE</name>